<evidence type="ECO:0000259" key="4">
    <source>
        <dbReference type="Pfam" id="PF13205"/>
    </source>
</evidence>
<dbReference type="OrthoDB" id="5500612at2"/>
<name>A0A3N4MGR5_9BACT</name>
<dbReference type="Gene3D" id="3.60.10.10">
    <property type="entry name" value="Endonuclease/exonuclease/phosphatase"/>
    <property type="match status" value="1"/>
</dbReference>
<reference evidence="7" key="1">
    <citation type="submission" date="2018-11" db="EMBL/GenBank/DDBJ databases">
        <title>Chitinophaga lutea sp.nov., isolate from arsenic contaminated soil.</title>
        <authorList>
            <person name="Zong Y."/>
        </authorList>
    </citation>
    <scope>NUCLEOTIDE SEQUENCE [LARGE SCALE GENOMIC DNA]</scope>
    <source>
        <strain evidence="7">YLT18</strain>
    </source>
</reference>
<evidence type="ECO:0000313" key="7">
    <source>
        <dbReference type="Proteomes" id="UP000279089"/>
    </source>
</evidence>
<dbReference type="Pfam" id="PF03372">
    <property type="entry name" value="Exo_endo_phos"/>
    <property type="match status" value="1"/>
</dbReference>
<sequence length="1088" mass="118935">MKKPLLLAILLCPLLVFAQGTNPAPQSIPYLQDFTALPHTSTVYPEGWQGWALSGSPSGAFNVLPAAADKALAANNTASSTTNGVLNYNGKIGYLNSGSADNSVVLSISTTANTNVRVRYQMMTLRNPYDGNSNTRVNEAVLQYRAGLSGNFITLPATAYQNNTVTQTASGVTTPQQLVSIEALLPAECENQPVVQLRWVNRQIGGAGSRPSFAIDSVAVWGLSGDNVPPALGSLQPANGATGVIPGTNAVITFDENIRKNTGTVTVHNLSQGTRLVLDINDPAITISSNTLTIPAALRGNREYFITLDSNAIQDSNGNGFGGILDSISWRFSTGSQVLDFPFTTCGGTLPNGFTQYSVTGAQTWACTTFGQSGNGVQINGFSGGARENEDWFISPVFDLSGFNVPLLAFASRTAFQGPSLELRVSTNYAGGGDPRLATWTSISGRFPEVGTDVWKTSSGINLSNFKGTDVYIAWVYTSSPTAQASRWTLDDIRVSDTSAAPAPDVYTLPSQLDFDYAPAGQRSAPQPFTYWASDLTAPLVITAPANFEISLDNTTYQSGITIPAAEAMAALDSVWVRFAPGAANQNYSGSISFSSAGLQRNKISLSGTSLRTLKVVNWNMEWFGHLNFGPTNEALQQTNALKVLKSLDADIYALSEVVDTIRLKNIVDSMPGYRFTVSDFGSRVDSLTAPLYDSAQKLAFVYREDLVKNIRTYGVLRKGASADAYFNWSSGRFPYLMEAMVNLNGDSARIHFIVIHAKANTGDNPADFIESWHRRRNGAKELKDTLDAHFAYKNVLVLGDFNDDFDRTITAQMAPDTTTSYIDFKLDSLDYIPFTYALSLARQRSTASFPDMIDHAMGTNEMLYAYVPNSARVARNVESLIPSYSNFTSDHFPILSRYDLRVLAHPVVITQFTAREDNGGVALTWNTTREINNSRFVVERSLNARNWQPIDTVPATALNGQGAAYQSFDGTVLPGYWHYRLHQFGLDSTEQYSPVQSVLVLSRESWFRLLWFILGRQLYIYMDARESGPATIQLFDMQGAVRYQTQMNFYKGMNFKSVDVGNMASGIYLLRVQCGNKTEVKKIFISR</sequence>
<feature type="signal peptide" evidence="2">
    <location>
        <begin position="1"/>
        <end position="18"/>
    </location>
</feature>
<organism evidence="6 7">
    <name type="scientific">Chitinophaga barathri</name>
    <dbReference type="NCBI Taxonomy" id="1647451"/>
    <lineage>
        <taxon>Bacteria</taxon>
        <taxon>Pseudomonadati</taxon>
        <taxon>Bacteroidota</taxon>
        <taxon>Chitinophagia</taxon>
        <taxon>Chitinophagales</taxon>
        <taxon>Chitinophagaceae</taxon>
        <taxon>Chitinophaga</taxon>
    </lineage>
</organism>
<keyword evidence="1 2" id="KW-0732">Signal</keyword>
<protein>
    <submittedName>
        <fullName evidence="6">T9SS C-terminal target domain-containing protein</fullName>
    </submittedName>
</protein>
<dbReference type="RefSeq" id="WP_120518612.1">
    <property type="nucleotide sequence ID" value="NZ_QXZY01000013.1"/>
</dbReference>
<keyword evidence="7" id="KW-1185">Reference proteome</keyword>
<dbReference type="Pfam" id="PF13205">
    <property type="entry name" value="Big_5"/>
    <property type="match status" value="1"/>
</dbReference>
<evidence type="ECO:0000256" key="2">
    <source>
        <dbReference type="SAM" id="SignalP"/>
    </source>
</evidence>
<feature type="chain" id="PRO_5018121985" evidence="2">
    <location>
        <begin position="19"/>
        <end position="1088"/>
    </location>
</feature>
<accession>A0A3N4MGR5</accession>
<dbReference type="Pfam" id="PF18962">
    <property type="entry name" value="Por_Secre_tail"/>
    <property type="match status" value="1"/>
</dbReference>
<dbReference type="SUPFAM" id="SSF56219">
    <property type="entry name" value="DNase I-like"/>
    <property type="match status" value="1"/>
</dbReference>
<feature type="domain" description="SbsA Ig-like" evidence="4">
    <location>
        <begin position="226"/>
        <end position="334"/>
    </location>
</feature>
<dbReference type="NCBIfam" id="NF038128">
    <property type="entry name" value="choice_anch_J"/>
    <property type="match status" value="1"/>
</dbReference>
<dbReference type="InterPro" id="IPR005135">
    <property type="entry name" value="Endo/exonuclease/phosphatase"/>
</dbReference>
<dbReference type="InterPro" id="IPR032812">
    <property type="entry name" value="SbsA_Ig"/>
</dbReference>
<dbReference type="Gene3D" id="2.60.120.200">
    <property type="match status" value="1"/>
</dbReference>
<evidence type="ECO:0000259" key="5">
    <source>
        <dbReference type="Pfam" id="PF18962"/>
    </source>
</evidence>
<evidence type="ECO:0000313" key="6">
    <source>
        <dbReference type="EMBL" id="RPD38839.1"/>
    </source>
</evidence>
<evidence type="ECO:0000256" key="1">
    <source>
        <dbReference type="ARBA" id="ARBA00022729"/>
    </source>
</evidence>
<dbReference type="AlphaFoldDB" id="A0A3N4MGR5"/>
<feature type="domain" description="Endonuclease/exonuclease/phosphatase" evidence="3">
    <location>
        <begin position="618"/>
        <end position="861"/>
    </location>
</feature>
<comment type="caution">
    <text evidence="6">The sequence shown here is derived from an EMBL/GenBank/DDBJ whole genome shotgun (WGS) entry which is preliminary data.</text>
</comment>
<dbReference type="InterPro" id="IPR036691">
    <property type="entry name" value="Endo/exonu/phosph_ase_sf"/>
</dbReference>
<dbReference type="Proteomes" id="UP000279089">
    <property type="component" value="Unassembled WGS sequence"/>
</dbReference>
<proteinExistence type="predicted"/>
<gene>
    <name evidence="6" type="ORF">EG028_22060</name>
</gene>
<evidence type="ECO:0000259" key="3">
    <source>
        <dbReference type="Pfam" id="PF03372"/>
    </source>
</evidence>
<feature type="domain" description="Secretion system C-terminal sorting" evidence="5">
    <location>
        <begin position="1019"/>
        <end position="1086"/>
    </location>
</feature>
<dbReference type="InterPro" id="IPR026444">
    <property type="entry name" value="Secre_tail"/>
</dbReference>
<dbReference type="EMBL" id="RMBX01000013">
    <property type="protein sequence ID" value="RPD38839.1"/>
    <property type="molecule type" value="Genomic_DNA"/>
</dbReference>
<dbReference type="NCBIfam" id="TIGR04183">
    <property type="entry name" value="Por_Secre_tail"/>
    <property type="match status" value="1"/>
</dbReference>